<feature type="transmembrane region" description="Helical" evidence="2">
    <location>
        <begin position="194"/>
        <end position="218"/>
    </location>
</feature>
<keyword evidence="2" id="KW-0812">Transmembrane</keyword>
<sequence>MPSRDDQLAKLSSTVLICTIIGNSMPSIGVMENQEIMMNIIALGILVVTVIVNISIQLATGAIYLFWKEHIITMFLMLVLFIFLSFTALTVPVTKRYLETKYSKKYELARKEACKDINVAAINRLRDDLRKYWMMAHTCCPQFVIGRSVTCTASGAICLLSAAVLAQAMIVSYFTSQSNKFCHGRSDYKWSISLILFTQAAAVAVGTIAPALRWFLAINYRCQKKIKRSGKDLFTVERYWIQMLIELKECPLLFKIKSPYGRKLAHRIKSLILDFCIGIQTVIVVVSKLVRYFSIFFVGHFLCFIQSFKNLRKRTLSDNSISNLESESSERQSSSKLDLSRFVLYLDGEEDLVHVMMMKNCDATDHSIRLGRKKQPKFLMQLLEKSTCSQGFAGVREFDSPHVPSLEKVEPPNCWAMPLVTLTSIAVALPDVSTSLKKQLINSVNEGLVYVRLIENNLESKQDLQRVRTAADIVWQGVDLFRKWLDIDLYKMASQEKSTKEILEDLVTIGSTRFKELKTKDMKDCLLDEPTKWPLKVLAANSMYRLSKSILLGYTDNQFQTSEILFERLSVRIADILGACLTNLQHIISVECFRSNIEEREEGVRNAISLLGKAEKILKILDPKHLPCSAPCRMSSCIDAWHSLGKHHKLPSSPSSDCETTSMSSDDVHISVD</sequence>
<feature type="transmembrane region" description="Helical" evidence="2">
    <location>
        <begin position="40"/>
        <end position="65"/>
    </location>
</feature>
<feature type="compositionally biased region" description="Polar residues" evidence="1">
    <location>
        <begin position="652"/>
        <end position="665"/>
    </location>
</feature>
<keyword evidence="4" id="KW-1185">Reference proteome</keyword>
<dbReference type="AlphaFoldDB" id="A0A7N0U121"/>
<dbReference type="PANTHER" id="PTHR35307:SF3">
    <property type="entry name" value="DUF4220 DOMAIN-CONTAINING PROTEIN"/>
    <property type="match status" value="1"/>
</dbReference>
<name>A0A7N0U121_KALFE</name>
<feature type="transmembrane region" description="Helical" evidence="2">
    <location>
        <begin position="153"/>
        <end position="174"/>
    </location>
</feature>
<feature type="transmembrane region" description="Helical" evidence="2">
    <location>
        <begin position="71"/>
        <end position="94"/>
    </location>
</feature>
<dbReference type="Proteomes" id="UP000594263">
    <property type="component" value="Unplaced"/>
</dbReference>
<dbReference type="EnsemblPlants" id="Kaladp0048s0824.1.v1.1">
    <property type="protein sequence ID" value="Kaladp0048s0824.1.v1.1.CDS.1"/>
    <property type="gene ID" value="Kaladp0048s0824.v1.1"/>
</dbReference>
<accession>A0A7N0U121</accession>
<keyword evidence="2" id="KW-0472">Membrane</keyword>
<feature type="transmembrane region" description="Helical" evidence="2">
    <location>
        <begin position="264"/>
        <end position="283"/>
    </location>
</feature>
<dbReference type="OMA" id="ATDHWIE"/>
<dbReference type="Gramene" id="Kaladp0048s0824.1.v1.1">
    <property type="protein sequence ID" value="Kaladp0048s0824.1.v1.1.CDS.1"/>
    <property type="gene ID" value="Kaladp0048s0824.v1.1"/>
</dbReference>
<reference evidence="3" key="1">
    <citation type="submission" date="2021-01" db="UniProtKB">
        <authorList>
            <consortium name="EnsemblPlants"/>
        </authorList>
    </citation>
    <scope>IDENTIFICATION</scope>
</reference>
<keyword evidence="2" id="KW-1133">Transmembrane helix</keyword>
<dbReference type="PANTHER" id="PTHR35307">
    <property type="entry name" value="PROTEIN, PUTATIVE-RELATED"/>
    <property type="match status" value="1"/>
</dbReference>
<organism evidence="3 4">
    <name type="scientific">Kalanchoe fedtschenkoi</name>
    <name type="common">Lavender scallops</name>
    <name type="synonym">South American air plant</name>
    <dbReference type="NCBI Taxonomy" id="63787"/>
    <lineage>
        <taxon>Eukaryota</taxon>
        <taxon>Viridiplantae</taxon>
        <taxon>Streptophyta</taxon>
        <taxon>Embryophyta</taxon>
        <taxon>Tracheophyta</taxon>
        <taxon>Spermatophyta</taxon>
        <taxon>Magnoliopsida</taxon>
        <taxon>eudicotyledons</taxon>
        <taxon>Gunneridae</taxon>
        <taxon>Pentapetalae</taxon>
        <taxon>Saxifragales</taxon>
        <taxon>Crassulaceae</taxon>
        <taxon>Kalanchoe</taxon>
    </lineage>
</organism>
<evidence type="ECO:0000256" key="2">
    <source>
        <dbReference type="SAM" id="Phobius"/>
    </source>
</evidence>
<evidence type="ECO:0000313" key="3">
    <source>
        <dbReference type="EnsemblPlants" id="Kaladp0048s0824.1.v1.1.CDS.1"/>
    </source>
</evidence>
<evidence type="ECO:0000256" key="1">
    <source>
        <dbReference type="SAM" id="MobiDB-lite"/>
    </source>
</evidence>
<evidence type="ECO:0000313" key="4">
    <source>
        <dbReference type="Proteomes" id="UP000594263"/>
    </source>
</evidence>
<protein>
    <submittedName>
        <fullName evidence="3">Uncharacterized protein</fullName>
    </submittedName>
</protein>
<feature type="region of interest" description="Disordered" evidence="1">
    <location>
        <begin position="650"/>
        <end position="673"/>
    </location>
</feature>
<proteinExistence type="predicted"/>